<dbReference type="PANTHER" id="PTHR45180:SF1">
    <property type="entry name" value="OS01G0307686 PROTEIN"/>
    <property type="match status" value="1"/>
</dbReference>
<dbReference type="GO" id="GO:0008757">
    <property type="term" value="F:S-adenosylmethionine-dependent methyltransferase activity"/>
    <property type="evidence" value="ECO:0007669"/>
    <property type="project" value="InterPro"/>
</dbReference>
<dbReference type="Gene3D" id="3.40.50.150">
    <property type="entry name" value="Vaccinia Virus protein VP39"/>
    <property type="match status" value="1"/>
</dbReference>
<protein>
    <submittedName>
        <fullName evidence="2">SAM-dependent methyltransferase</fullName>
    </submittedName>
</protein>
<evidence type="ECO:0000313" key="2">
    <source>
        <dbReference type="EMBL" id="CAA9229363.1"/>
    </source>
</evidence>
<keyword evidence="2" id="KW-0808">Transferase</keyword>
<dbReference type="InterPro" id="IPR013216">
    <property type="entry name" value="Methyltransf_11"/>
</dbReference>
<dbReference type="Pfam" id="PF08241">
    <property type="entry name" value="Methyltransf_11"/>
    <property type="match status" value="1"/>
</dbReference>
<keyword evidence="2" id="KW-0489">Methyltransferase</keyword>
<feature type="domain" description="Methyltransferase type 11" evidence="1">
    <location>
        <begin position="42"/>
        <end position="129"/>
    </location>
</feature>
<gene>
    <name evidence="2" type="ORF">AVDCRST_MAG56-865</name>
</gene>
<reference evidence="2" key="1">
    <citation type="submission" date="2020-02" db="EMBL/GenBank/DDBJ databases">
        <authorList>
            <person name="Meier V. D."/>
        </authorList>
    </citation>
    <scope>NUCLEOTIDE SEQUENCE</scope>
    <source>
        <strain evidence="2">AVDCRST_MAG56</strain>
    </source>
</reference>
<dbReference type="PANTHER" id="PTHR45180">
    <property type="entry name" value="OS01G0307686 PROTEIN"/>
    <property type="match status" value="1"/>
</dbReference>
<name>A0A6J4HN12_9SPHI</name>
<accession>A0A6J4HN12</accession>
<dbReference type="SUPFAM" id="SSF53335">
    <property type="entry name" value="S-adenosyl-L-methionine-dependent methyltransferases"/>
    <property type="match status" value="1"/>
</dbReference>
<sequence length="258" mass="28846">MQTPKDNFSRQAGDYARFRPRYPDALYDFLLSLTPSRGAAWDAGTGNGQVAGQLANAFGHVYATDISAKQLEKAPPRENVTYRVCRAESTGFPDHTFDLVTVAQALHWFDFGAFYAEVGRVARPGGVLAVWGYNLLHVEPAVDALVRTFYRDVVGPYWDAERRHVEAAYATIPFPFPELPAPPLRMVTGWEREHLLGYLNTWSAVQGYKQANGTDPVEALRPRLEAIWPAGETREVQFPLFVRAGRVGKWHSGGPLLR</sequence>
<proteinExistence type="predicted"/>
<organism evidence="2">
    <name type="scientific">uncultured Cytophagales bacterium</name>
    <dbReference type="NCBI Taxonomy" id="158755"/>
    <lineage>
        <taxon>Bacteria</taxon>
        <taxon>Pseudomonadati</taxon>
        <taxon>Bacteroidota</taxon>
        <taxon>Sphingobacteriia</taxon>
        <taxon>Sphingobacteriales</taxon>
        <taxon>environmental samples</taxon>
    </lineage>
</organism>
<dbReference type="CDD" id="cd02440">
    <property type="entry name" value="AdoMet_MTases"/>
    <property type="match status" value="1"/>
</dbReference>
<evidence type="ECO:0000259" key="1">
    <source>
        <dbReference type="Pfam" id="PF08241"/>
    </source>
</evidence>
<dbReference type="GO" id="GO:0032259">
    <property type="term" value="P:methylation"/>
    <property type="evidence" value="ECO:0007669"/>
    <property type="project" value="UniProtKB-KW"/>
</dbReference>
<dbReference type="InterPro" id="IPR029063">
    <property type="entry name" value="SAM-dependent_MTases_sf"/>
</dbReference>
<dbReference type="AlphaFoldDB" id="A0A6J4HN12"/>
<dbReference type="EMBL" id="CADCTQ010000079">
    <property type="protein sequence ID" value="CAA9229363.1"/>
    <property type="molecule type" value="Genomic_DNA"/>
</dbReference>